<protein>
    <submittedName>
        <fullName evidence="2">Uncharacterized protein</fullName>
    </submittedName>
</protein>
<keyword evidence="1" id="KW-1185">Reference proteome</keyword>
<proteinExistence type="predicted"/>
<reference evidence="2" key="1">
    <citation type="submission" date="2017-02" db="UniProtKB">
        <authorList>
            <consortium name="WormBaseParasite"/>
        </authorList>
    </citation>
    <scope>IDENTIFICATION</scope>
</reference>
<dbReference type="WBParaSite" id="ALUE_0001692901-mRNA-1">
    <property type="protein sequence ID" value="ALUE_0001692901-mRNA-1"/>
    <property type="gene ID" value="ALUE_0001692901"/>
</dbReference>
<dbReference type="AlphaFoldDB" id="A0A0M3IFE5"/>
<evidence type="ECO:0000313" key="1">
    <source>
        <dbReference type="Proteomes" id="UP000036681"/>
    </source>
</evidence>
<dbReference type="Proteomes" id="UP000036681">
    <property type="component" value="Unplaced"/>
</dbReference>
<accession>A0A0M3IFE5</accession>
<evidence type="ECO:0000313" key="2">
    <source>
        <dbReference type="WBParaSite" id="ALUE_0001692901-mRNA-1"/>
    </source>
</evidence>
<name>A0A0M3IFE5_ASCLU</name>
<organism evidence="1 2">
    <name type="scientific">Ascaris lumbricoides</name>
    <name type="common">Giant roundworm</name>
    <dbReference type="NCBI Taxonomy" id="6252"/>
    <lineage>
        <taxon>Eukaryota</taxon>
        <taxon>Metazoa</taxon>
        <taxon>Ecdysozoa</taxon>
        <taxon>Nematoda</taxon>
        <taxon>Chromadorea</taxon>
        <taxon>Rhabditida</taxon>
        <taxon>Spirurina</taxon>
        <taxon>Ascaridomorpha</taxon>
        <taxon>Ascaridoidea</taxon>
        <taxon>Ascarididae</taxon>
        <taxon>Ascaris</taxon>
    </lineage>
</organism>
<sequence>MQCGSEKVQLSIDRFYSGVTKAQQPPFCTFGHAQAKQWPRRRERQQMFADKLVLYFCRFGSPPSGPSQLAQPLHFAAQPFLLLFGAACCELLSVLKV</sequence>